<sequence length="155" mass="17369">MLGLEFRVKNGIQKSQLFEYTKGNDGSVKINYVLQDCLCPLTYHEENGYFIIDYPLFDHGFINLREFMDIITFGIFEVLNHVGSLYKYSDAPTIIPIQLTNPSTSLCDVGSASASSNASSIESTFFDFHPTPIVKGEIFDDSTIWCVIAIAGKLY</sequence>
<evidence type="ECO:0000313" key="2">
    <source>
        <dbReference type="Proteomes" id="UP000663868"/>
    </source>
</evidence>
<evidence type="ECO:0000313" key="1">
    <source>
        <dbReference type="EMBL" id="CAF3838919.1"/>
    </source>
</evidence>
<dbReference type="Proteomes" id="UP000663868">
    <property type="component" value="Unassembled WGS sequence"/>
</dbReference>
<organism evidence="1 2">
    <name type="scientific">Adineta steineri</name>
    <dbReference type="NCBI Taxonomy" id="433720"/>
    <lineage>
        <taxon>Eukaryota</taxon>
        <taxon>Metazoa</taxon>
        <taxon>Spiralia</taxon>
        <taxon>Gnathifera</taxon>
        <taxon>Rotifera</taxon>
        <taxon>Eurotatoria</taxon>
        <taxon>Bdelloidea</taxon>
        <taxon>Adinetida</taxon>
        <taxon>Adinetidae</taxon>
        <taxon>Adineta</taxon>
    </lineage>
</organism>
<name>A0A819DP33_9BILA</name>
<accession>A0A819DP33</accession>
<comment type="caution">
    <text evidence="1">The sequence shown here is derived from an EMBL/GenBank/DDBJ whole genome shotgun (WGS) entry which is preliminary data.</text>
</comment>
<reference evidence="1" key="1">
    <citation type="submission" date="2021-02" db="EMBL/GenBank/DDBJ databases">
        <authorList>
            <person name="Nowell W R."/>
        </authorList>
    </citation>
    <scope>NUCLEOTIDE SEQUENCE</scope>
</reference>
<protein>
    <submittedName>
        <fullName evidence="1">Uncharacterized protein</fullName>
    </submittedName>
</protein>
<dbReference type="AlphaFoldDB" id="A0A819DP33"/>
<proteinExistence type="predicted"/>
<dbReference type="EMBL" id="CAJOBB010001309">
    <property type="protein sequence ID" value="CAF3838919.1"/>
    <property type="molecule type" value="Genomic_DNA"/>
</dbReference>
<gene>
    <name evidence="1" type="ORF">KXQ929_LOCUS19348</name>
</gene>